<feature type="compositionally biased region" description="Basic residues" evidence="4">
    <location>
        <begin position="352"/>
        <end position="361"/>
    </location>
</feature>
<keyword evidence="3" id="KW-0687">Ribonucleoprotein</keyword>
<gene>
    <name evidence="5" type="ORF">PENSTE_c006G01577</name>
</gene>
<dbReference type="InterPro" id="IPR014722">
    <property type="entry name" value="Rib_uL2_dom2"/>
</dbReference>
<protein>
    <recommendedName>
        <fullName evidence="7">KOW domain-containing protein</fullName>
    </recommendedName>
</protein>
<dbReference type="GO" id="GO:0003723">
    <property type="term" value="F:RNA binding"/>
    <property type="evidence" value="ECO:0007669"/>
    <property type="project" value="InterPro"/>
</dbReference>
<sequence length="367" mass="42013">MQKVIQRTATARKQAQKKIFRAQRRDELANRKDNIRMRRDYNRAIIDGINAARTARWEDWRKGDLAPKRDSGPEVTTFGAIDAALLHPPTIPKSQRRKHILFAAGDRVCVIRGPEQGKINEITQINEESETVTIKDVNTVDLKVPDWAKVSMGIKTDVLAQSLPVSMNDIRHVIALETGSEGNTSTRDHIVKHAYASGPYLERPGHSKLPRYTRYISGLDIEIPWPIEEDPHHKDGEYDTLRFEVDQETWVPSLDNAPFPSTVLNELRNKYSRFRKRHDPEYVKEKVLEEYRKEYLASQKLLTPTAELKEASIAKSKAARQAKMDANGNMMMDDETNNFIARFMQTSLNEKPKRKSGKAKKAQIQTA</sequence>
<dbReference type="STRING" id="303698.A0A1V6TG04"/>
<dbReference type="GO" id="GO:1990904">
    <property type="term" value="C:ribonucleoprotein complex"/>
    <property type="evidence" value="ECO:0007669"/>
    <property type="project" value="UniProtKB-KW"/>
</dbReference>
<dbReference type="Gene3D" id="2.30.30.30">
    <property type="match status" value="1"/>
</dbReference>
<organism evidence="5 6">
    <name type="scientific">Penicillium steckii</name>
    <dbReference type="NCBI Taxonomy" id="303698"/>
    <lineage>
        <taxon>Eukaryota</taxon>
        <taxon>Fungi</taxon>
        <taxon>Dikarya</taxon>
        <taxon>Ascomycota</taxon>
        <taxon>Pezizomycotina</taxon>
        <taxon>Eurotiomycetes</taxon>
        <taxon>Eurotiomycetidae</taxon>
        <taxon>Eurotiales</taxon>
        <taxon>Aspergillaceae</taxon>
        <taxon>Penicillium</taxon>
    </lineage>
</organism>
<name>A0A1V6TG04_9EURO</name>
<evidence type="ECO:0000313" key="6">
    <source>
        <dbReference type="Proteomes" id="UP000191285"/>
    </source>
</evidence>
<proteinExistence type="inferred from homology"/>
<reference evidence="6" key="1">
    <citation type="journal article" date="2017" name="Nat. Microbiol.">
        <title>Global analysis of biosynthetic gene clusters reveals vast potential of secondary metabolite production in Penicillium species.</title>
        <authorList>
            <person name="Nielsen J.C."/>
            <person name="Grijseels S."/>
            <person name="Prigent S."/>
            <person name="Ji B."/>
            <person name="Dainat J."/>
            <person name="Nielsen K.F."/>
            <person name="Frisvad J.C."/>
            <person name="Workman M."/>
            <person name="Nielsen J."/>
        </authorList>
    </citation>
    <scope>NUCLEOTIDE SEQUENCE [LARGE SCALE GENOMIC DNA]</scope>
    <source>
        <strain evidence="6">IBT 24891</strain>
    </source>
</reference>
<evidence type="ECO:0008006" key="7">
    <source>
        <dbReference type="Google" id="ProtNLM"/>
    </source>
</evidence>
<evidence type="ECO:0000256" key="2">
    <source>
        <dbReference type="ARBA" id="ARBA00022980"/>
    </source>
</evidence>
<evidence type="ECO:0000313" key="5">
    <source>
        <dbReference type="EMBL" id="OQE25275.1"/>
    </source>
</evidence>
<dbReference type="GO" id="GO:0003735">
    <property type="term" value="F:structural constituent of ribosome"/>
    <property type="evidence" value="ECO:0007669"/>
    <property type="project" value="InterPro"/>
</dbReference>
<evidence type="ECO:0000256" key="1">
    <source>
        <dbReference type="ARBA" id="ARBA00010618"/>
    </source>
</evidence>
<dbReference type="AlphaFoldDB" id="A0A1V6TG04"/>
<dbReference type="Pfam" id="PF22682">
    <property type="entry name" value="Ribosomal_uL24m-like"/>
    <property type="match status" value="1"/>
</dbReference>
<dbReference type="GO" id="GO:0005840">
    <property type="term" value="C:ribosome"/>
    <property type="evidence" value="ECO:0007669"/>
    <property type="project" value="UniProtKB-KW"/>
</dbReference>
<dbReference type="InterPro" id="IPR003256">
    <property type="entry name" value="Ribosomal_uL24"/>
</dbReference>
<evidence type="ECO:0000256" key="4">
    <source>
        <dbReference type="SAM" id="MobiDB-lite"/>
    </source>
</evidence>
<comment type="similarity">
    <text evidence="1">Belongs to the universal ribosomal protein uL24 family.</text>
</comment>
<evidence type="ECO:0000256" key="3">
    <source>
        <dbReference type="ARBA" id="ARBA00023274"/>
    </source>
</evidence>
<dbReference type="InterPro" id="IPR041988">
    <property type="entry name" value="Ribosomal_uL24_KOW"/>
</dbReference>
<dbReference type="PANTHER" id="PTHR12903">
    <property type="entry name" value="MITOCHONDRIAL RIBOSOMAL PROTEIN L24"/>
    <property type="match status" value="1"/>
</dbReference>
<dbReference type="CDD" id="cd06089">
    <property type="entry name" value="KOW_RPL26"/>
    <property type="match status" value="1"/>
</dbReference>
<dbReference type="EMBL" id="MLKD01000006">
    <property type="protein sequence ID" value="OQE25275.1"/>
    <property type="molecule type" value="Genomic_DNA"/>
</dbReference>
<keyword evidence="6" id="KW-1185">Reference proteome</keyword>
<dbReference type="InterPro" id="IPR008991">
    <property type="entry name" value="Translation_prot_SH3-like_sf"/>
</dbReference>
<dbReference type="SUPFAM" id="SSF50104">
    <property type="entry name" value="Translation proteins SH3-like domain"/>
    <property type="match status" value="1"/>
</dbReference>
<comment type="caution">
    <text evidence="5">The sequence shown here is derived from an EMBL/GenBank/DDBJ whole genome shotgun (WGS) entry which is preliminary data.</text>
</comment>
<dbReference type="OrthoDB" id="359154at2759"/>
<dbReference type="GO" id="GO:0006412">
    <property type="term" value="P:translation"/>
    <property type="evidence" value="ECO:0007669"/>
    <property type="project" value="InterPro"/>
</dbReference>
<feature type="region of interest" description="Disordered" evidence="4">
    <location>
        <begin position="347"/>
        <end position="367"/>
    </location>
</feature>
<dbReference type="Proteomes" id="UP000191285">
    <property type="component" value="Unassembled WGS sequence"/>
</dbReference>
<keyword evidence="2" id="KW-0689">Ribosomal protein</keyword>
<accession>A0A1V6TG04</accession>